<protein>
    <recommendedName>
        <fullName evidence="2">VWFA domain-containing protein</fullName>
    </recommendedName>
</protein>
<comment type="caution">
    <text evidence="3">The sequence shown here is derived from an EMBL/GenBank/DDBJ whole genome shotgun (WGS) entry which is preliminary data.</text>
</comment>
<feature type="compositionally biased region" description="Basic residues" evidence="1">
    <location>
        <begin position="26"/>
        <end position="50"/>
    </location>
</feature>
<proteinExistence type="predicted"/>
<dbReference type="Pfam" id="PF13531">
    <property type="entry name" value="SBP_bac_11"/>
    <property type="match status" value="1"/>
</dbReference>
<feature type="domain" description="VWFA" evidence="2">
    <location>
        <begin position="415"/>
        <end position="605"/>
    </location>
</feature>
<organism evidence="3 4">
    <name type="scientific">Spongiactinospora rosea</name>
    <dbReference type="NCBI Taxonomy" id="2248750"/>
    <lineage>
        <taxon>Bacteria</taxon>
        <taxon>Bacillati</taxon>
        <taxon>Actinomycetota</taxon>
        <taxon>Actinomycetes</taxon>
        <taxon>Streptosporangiales</taxon>
        <taxon>Streptosporangiaceae</taxon>
        <taxon>Spongiactinospora</taxon>
    </lineage>
</organism>
<sequence length="616" mass="64173">MPPGTPTTLGRAGRGAKIPTASGFGPRRHKVRELVKRQRSTRTPARRRRPDPRTQWPDQVRVWPPDDREIRPPRPPQDLPILSPEEFLPPPRRGRGRAAVAASVVVMALTLATGGVWAVMGPADCAAADRVRVTAAPEIAPVLRALAERDADRTGCAQVSVRAGRSYDVAAALAAGEPGPDVWVPESSGWAGLAATGGAPARVGGVRGPSVARTPVILAVRQARAGRLAAAAGRPTWNMMSAGGRLSLRVPDPRRWAVGQAVLGLGDLAKDVSALRAAIVPDPAAALEVLGGDAGVAAVTTEQRLFTYNAAEPEVPASGIYPEEGAVSLDHPYLVLTEDRTRRATALVFQDTVTSAEGRRAVRQAGFRDGEGRAGAGVDEERGLRAQEPPRLAPLPVARAARALDAIGEVTAPVRVLMLVDTSWSMRRRVPGTAGTRAALAGRLVREGIGVLPEGSSVGIWRFAHGLDGGRPYREVLEIGPVTGRSAKIRAASAGLATGVGGRAGLRESVLAAYREAVSHASADEPGLVVLITDGGPDSGSLGLDELVAALGEESDAKRPVAIAAVGFGPDAGRAELTRIAAATGGRAYLAGTVPRARQAIRDAVTRRPCAVECRD</sequence>
<name>A0A366LN91_9ACTN</name>
<evidence type="ECO:0000313" key="3">
    <source>
        <dbReference type="EMBL" id="RBQ15371.1"/>
    </source>
</evidence>
<dbReference type="EMBL" id="QMEY01000023">
    <property type="protein sequence ID" value="RBQ15371.1"/>
    <property type="molecule type" value="Genomic_DNA"/>
</dbReference>
<gene>
    <name evidence="3" type="ORF">DP939_35275</name>
</gene>
<dbReference type="Gene3D" id="3.40.50.410">
    <property type="entry name" value="von Willebrand factor, type A domain"/>
    <property type="match status" value="1"/>
</dbReference>
<dbReference type="InterPro" id="IPR002035">
    <property type="entry name" value="VWF_A"/>
</dbReference>
<dbReference type="Pfam" id="PF00092">
    <property type="entry name" value="VWA"/>
    <property type="match status" value="1"/>
</dbReference>
<reference evidence="3 4" key="1">
    <citation type="submission" date="2018-06" db="EMBL/GenBank/DDBJ databases">
        <title>Sphaerisporangium craniellae sp. nov., isolated from a marine sponge in the South China Sea.</title>
        <authorList>
            <person name="Li L."/>
        </authorList>
    </citation>
    <scope>NUCLEOTIDE SEQUENCE [LARGE SCALE GENOMIC DNA]</scope>
    <source>
        <strain evidence="3 4">LHW63015</strain>
    </source>
</reference>
<dbReference type="Proteomes" id="UP000253303">
    <property type="component" value="Unassembled WGS sequence"/>
</dbReference>
<evidence type="ECO:0000313" key="4">
    <source>
        <dbReference type="Proteomes" id="UP000253303"/>
    </source>
</evidence>
<dbReference type="SUPFAM" id="SSF53850">
    <property type="entry name" value="Periplasmic binding protein-like II"/>
    <property type="match status" value="1"/>
</dbReference>
<accession>A0A366LN91</accession>
<dbReference type="SUPFAM" id="SSF53300">
    <property type="entry name" value="vWA-like"/>
    <property type="match status" value="1"/>
</dbReference>
<evidence type="ECO:0000259" key="2">
    <source>
        <dbReference type="PROSITE" id="PS50234"/>
    </source>
</evidence>
<dbReference type="InterPro" id="IPR036465">
    <property type="entry name" value="vWFA_dom_sf"/>
</dbReference>
<evidence type="ECO:0000256" key="1">
    <source>
        <dbReference type="SAM" id="MobiDB-lite"/>
    </source>
</evidence>
<dbReference type="AlphaFoldDB" id="A0A366LN91"/>
<feature type="region of interest" description="Disordered" evidence="1">
    <location>
        <begin position="1"/>
        <end position="90"/>
    </location>
</feature>
<dbReference type="SMART" id="SM00327">
    <property type="entry name" value="VWA"/>
    <property type="match status" value="1"/>
</dbReference>
<dbReference type="PROSITE" id="PS50234">
    <property type="entry name" value="VWFA"/>
    <property type="match status" value="1"/>
</dbReference>
<keyword evidence="4" id="KW-1185">Reference proteome</keyword>